<comment type="caution">
    <text evidence="1">The sequence shown here is derived from an EMBL/GenBank/DDBJ whole genome shotgun (WGS) entry which is preliminary data.</text>
</comment>
<gene>
    <name evidence="1" type="ORF">CCAP1982_LOCUS14502</name>
</gene>
<accession>A0A811V8Q8</accession>
<feature type="non-terminal residue" evidence="1">
    <location>
        <position position="1"/>
    </location>
</feature>
<sequence length="78" mass="8827">LHQLRGVNQDLLANFCQKTLAPIYPSSFNPFVLKYAGLPSATTSSTNHTEYQNGTVLAAIRRQSKHSKMTLKPYRIYE</sequence>
<dbReference type="AlphaFoldDB" id="A0A811V8Q8"/>
<proteinExistence type="predicted"/>
<keyword evidence="2" id="KW-1185">Reference proteome</keyword>
<organism evidence="1 2">
    <name type="scientific">Ceratitis capitata</name>
    <name type="common">Mediterranean fruit fly</name>
    <name type="synonym">Tephritis capitata</name>
    <dbReference type="NCBI Taxonomy" id="7213"/>
    <lineage>
        <taxon>Eukaryota</taxon>
        <taxon>Metazoa</taxon>
        <taxon>Ecdysozoa</taxon>
        <taxon>Arthropoda</taxon>
        <taxon>Hexapoda</taxon>
        <taxon>Insecta</taxon>
        <taxon>Pterygota</taxon>
        <taxon>Neoptera</taxon>
        <taxon>Endopterygota</taxon>
        <taxon>Diptera</taxon>
        <taxon>Brachycera</taxon>
        <taxon>Muscomorpha</taxon>
        <taxon>Tephritoidea</taxon>
        <taxon>Tephritidae</taxon>
        <taxon>Ceratitis</taxon>
        <taxon>Ceratitis</taxon>
    </lineage>
</organism>
<dbReference type="EMBL" id="CAJHJT010000034">
    <property type="protein sequence ID" value="CAD7006176.1"/>
    <property type="molecule type" value="Genomic_DNA"/>
</dbReference>
<reference evidence="1" key="1">
    <citation type="submission" date="2020-11" db="EMBL/GenBank/DDBJ databases">
        <authorList>
            <person name="Whitehead M."/>
        </authorList>
    </citation>
    <scope>NUCLEOTIDE SEQUENCE</scope>
    <source>
        <strain evidence="1">EGII</strain>
    </source>
</reference>
<evidence type="ECO:0000313" key="2">
    <source>
        <dbReference type="Proteomes" id="UP000606786"/>
    </source>
</evidence>
<protein>
    <submittedName>
        <fullName evidence="1">(Mediterranean fruit fly) hypothetical protein</fullName>
    </submittedName>
</protein>
<evidence type="ECO:0000313" key="1">
    <source>
        <dbReference type="EMBL" id="CAD7006176.1"/>
    </source>
</evidence>
<dbReference type="Proteomes" id="UP000606786">
    <property type="component" value="Unassembled WGS sequence"/>
</dbReference>
<name>A0A811V8Q8_CERCA</name>